<dbReference type="Pfam" id="PF04932">
    <property type="entry name" value="Wzy_C"/>
    <property type="match status" value="1"/>
</dbReference>
<dbReference type="EMBL" id="DYZF01000175">
    <property type="protein sequence ID" value="HJE51676.1"/>
    <property type="molecule type" value="Genomic_DNA"/>
</dbReference>
<evidence type="ECO:0000259" key="6">
    <source>
        <dbReference type="Pfam" id="PF04932"/>
    </source>
</evidence>
<dbReference type="AlphaFoldDB" id="A0A921EQI2"/>
<keyword evidence="2 5" id="KW-0812">Transmembrane</keyword>
<keyword evidence="4 5" id="KW-0472">Membrane</keyword>
<feature type="transmembrane region" description="Helical" evidence="5">
    <location>
        <begin position="122"/>
        <end position="142"/>
    </location>
</feature>
<accession>A0A921EQI2</accession>
<dbReference type="InterPro" id="IPR051533">
    <property type="entry name" value="WaaL-like"/>
</dbReference>
<evidence type="ECO:0000313" key="7">
    <source>
        <dbReference type="EMBL" id="HJE51676.1"/>
    </source>
</evidence>
<feature type="transmembrane region" description="Helical" evidence="5">
    <location>
        <begin position="96"/>
        <end position="115"/>
    </location>
</feature>
<sequence length="429" mass="46247">MTASASNRPIPRLEWFVDALVLFLPSLVTVALYLPSGLLMPARIATLALAALAVTELIRRRALPARGIALGALALFAVIGVFGLVGLVRYRGDTSIAEAVQMGFIGLTVLALAVVTRRRRTVVALVWGWLAAAGLAAVVGVWELATGHHLPGNSPAQKYGHLPGWNEISSFFDNPNLYAYFLCLVLLLLPAAWELTTTGWLRWSLVAGGALLAYLLVATNGRMALFTLIIGAAWWALRKGWGRIAVVAGIALTVITMALKLPPGWTVYRFAYVALDGLQWEGKSTWVRAQMVRSGWWMTQESDYLGVGPGGYAVQAFHPDNPYKYEQLNNAHWGMVEVMAEYGVVSLIAVLAALIVALVFIAKSLRALPSTARFDRAVAHAAGILALTVPVISISHSTWLRQPLTAVHLGTLAALLTWTAISARRAGAQ</sequence>
<reference evidence="7" key="2">
    <citation type="submission" date="2021-09" db="EMBL/GenBank/DDBJ databases">
        <authorList>
            <person name="Gilroy R."/>
        </authorList>
    </citation>
    <scope>NUCLEOTIDE SEQUENCE</scope>
    <source>
        <strain evidence="7">ChiGjej3B3-7470</strain>
    </source>
</reference>
<dbReference type="Proteomes" id="UP000712713">
    <property type="component" value="Unassembled WGS sequence"/>
</dbReference>
<feature type="transmembrane region" description="Helical" evidence="5">
    <location>
        <begin position="177"/>
        <end position="193"/>
    </location>
</feature>
<evidence type="ECO:0000256" key="2">
    <source>
        <dbReference type="ARBA" id="ARBA00022692"/>
    </source>
</evidence>
<evidence type="ECO:0000256" key="3">
    <source>
        <dbReference type="ARBA" id="ARBA00022989"/>
    </source>
</evidence>
<evidence type="ECO:0000256" key="1">
    <source>
        <dbReference type="ARBA" id="ARBA00004141"/>
    </source>
</evidence>
<evidence type="ECO:0000256" key="4">
    <source>
        <dbReference type="ARBA" id="ARBA00023136"/>
    </source>
</evidence>
<reference evidence="7" key="1">
    <citation type="journal article" date="2021" name="PeerJ">
        <title>Extensive microbial diversity within the chicken gut microbiome revealed by metagenomics and culture.</title>
        <authorList>
            <person name="Gilroy R."/>
            <person name="Ravi A."/>
            <person name="Getino M."/>
            <person name="Pursley I."/>
            <person name="Horton D.L."/>
            <person name="Alikhan N.F."/>
            <person name="Baker D."/>
            <person name="Gharbi K."/>
            <person name="Hall N."/>
            <person name="Watson M."/>
            <person name="Adriaenssens E.M."/>
            <person name="Foster-Nyarko E."/>
            <person name="Jarju S."/>
            <person name="Secka A."/>
            <person name="Antonio M."/>
            <person name="Oren A."/>
            <person name="Chaudhuri R.R."/>
            <person name="La Ragione R."/>
            <person name="Hildebrand F."/>
            <person name="Pallen M.J."/>
        </authorList>
    </citation>
    <scope>NUCLEOTIDE SEQUENCE</scope>
    <source>
        <strain evidence="7">ChiGjej3B3-7470</strain>
    </source>
</reference>
<feature type="transmembrane region" description="Helical" evidence="5">
    <location>
        <begin position="15"/>
        <end position="34"/>
    </location>
</feature>
<organism evidence="7 8">
    <name type="scientific">Tessaracoccus flavescens</name>
    <dbReference type="NCBI Taxonomy" id="399497"/>
    <lineage>
        <taxon>Bacteria</taxon>
        <taxon>Bacillati</taxon>
        <taxon>Actinomycetota</taxon>
        <taxon>Actinomycetes</taxon>
        <taxon>Propionibacteriales</taxon>
        <taxon>Propionibacteriaceae</taxon>
        <taxon>Tessaracoccus</taxon>
    </lineage>
</organism>
<feature type="transmembrane region" description="Helical" evidence="5">
    <location>
        <begin position="342"/>
        <end position="365"/>
    </location>
</feature>
<dbReference type="PANTHER" id="PTHR37422:SF13">
    <property type="entry name" value="LIPOPOLYSACCHARIDE BIOSYNTHESIS PROTEIN PA4999-RELATED"/>
    <property type="match status" value="1"/>
</dbReference>
<feature type="transmembrane region" description="Helical" evidence="5">
    <location>
        <begin position="40"/>
        <end position="58"/>
    </location>
</feature>
<feature type="transmembrane region" description="Helical" evidence="5">
    <location>
        <begin position="405"/>
        <end position="423"/>
    </location>
</feature>
<feature type="domain" description="O-antigen ligase-related" evidence="6">
    <location>
        <begin position="210"/>
        <end position="350"/>
    </location>
</feature>
<evidence type="ECO:0000256" key="5">
    <source>
        <dbReference type="SAM" id="Phobius"/>
    </source>
</evidence>
<dbReference type="PANTHER" id="PTHR37422">
    <property type="entry name" value="TEICHURONIC ACID BIOSYNTHESIS PROTEIN TUAE"/>
    <property type="match status" value="1"/>
</dbReference>
<comment type="caution">
    <text evidence="7">The sequence shown here is derived from an EMBL/GenBank/DDBJ whole genome shotgun (WGS) entry which is preliminary data.</text>
</comment>
<dbReference type="InterPro" id="IPR007016">
    <property type="entry name" value="O-antigen_ligase-rel_domated"/>
</dbReference>
<feature type="transmembrane region" description="Helical" evidence="5">
    <location>
        <begin position="200"/>
        <end position="216"/>
    </location>
</feature>
<protein>
    <recommendedName>
        <fullName evidence="6">O-antigen ligase-related domain-containing protein</fullName>
    </recommendedName>
</protein>
<gene>
    <name evidence="7" type="ORF">K8V15_06825</name>
</gene>
<feature type="transmembrane region" description="Helical" evidence="5">
    <location>
        <begin position="244"/>
        <end position="261"/>
    </location>
</feature>
<proteinExistence type="predicted"/>
<keyword evidence="3 5" id="KW-1133">Transmembrane helix</keyword>
<feature type="transmembrane region" description="Helical" evidence="5">
    <location>
        <begin position="377"/>
        <end position="399"/>
    </location>
</feature>
<name>A0A921EQI2_9ACTN</name>
<evidence type="ECO:0000313" key="8">
    <source>
        <dbReference type="Proteomes" id="UP000712713"/>
    </source>
</evidence>
<feature type="transmembrane region" description="Helical" evidence="5">
    <location>
        <begin position="222"/>
        <end position="237"/>
    </location>
</feature>
<feature type="transmembrane region" description="Helical" evidence="5">
    <location>
        <begin position="70"/>
        <end position="90"/>
    </location>
</feature>
<comment type="subcellular location">
    <subcellularLocation>
        <location evidence="1">Membrane</location>
        <topology evidence="1">Multi-pass membrane protein</topology>
    </subcellularLocation>
</comment>